<evidence type="ECO:0000313" key="6">
    <source>
        <dbReference type="Proteomes" id="UP000076738"/>
    </source>
</evidence>
<dbReference type="GO" id="GO:0007265">
    <property type="term" value="P:Ras protein signal transduction"/>
    <property type="evidence" value="ECO:0007669"/>
    <property type="project" value="TreeGrafter"/>
</dbReference>
<sequence>MLPPSLPLSALPPAYISLALTLLSSQLFASVEPRDVLARLAGLRALKAEWAGELPEPQPPQQGGEDSLARWVEVNTRLGVWASGEVLRGKGRRGRARALERLIDCAEGCRKLSNHSSMSTLLSALNAPPISRLMHTWALVSSHHLELLPLRPFPASLGHLHPRVPYHTPDTGPLLPRARPHPYTHAPRSPLAPSAPTPPARPLRHRHRHRHRLAVRHIHTRLAALNPRGDGRHLSQFSPVSRVARAEREPR</sequence>
<keyword evidence="1 2" id="KW-0344">Guanine-nucleotide releasing factor</keyword>
<organism evidence="5 6">
    <name type="scientific">Calocera viscosa (strain TUFC12733)</name>
    <dbReference type="NCBI Taxonomy" id="1330018"/>
    <lineage>
        <taxon>Eukaryota</taxon>
        <taxon>Fungi</taxon>
        <taxon>Dikarya</taxon>
        <taxon>Basidiomycota</taxon>
        <taxon>Agaricomycotina</taxon>
        <taxon>Dacrymycetes</taxon>
        <taxon>Dacrymycetales</taxon>
        <taxon>Dacrymycetaceae</taxon>
        <taxon>Calocera</taxon>
    </lineage>
</organism>
<evidence type="ECO:0000313" key="5">
    <source>
        <dbReference type="EMBL" id="KZO97546.1"/>
    </source>
</evidence>
<dbReference type="PANTHER" id="PTHR23113">
    <property type="entry name" value="GUANINE NUCLEOTIDE EXCHANGE FACTOR"/>
    <property type="match status" value="1"/>
</dbReference>
<dbReference type="InterPro" id="IPR001895">
    <property type="entry name" value="RASGEF_cat_dom"/>
</dbReference>
<protein>
    <recommendedName>
        <fullName evidence="4">Ras-GEF domain-containing protein</fullName>
    </recommendedName>
</protein>
<accession>A0A167NBQ4</accession>
<dbReference type="Pfam" id="PF00617">
    <property type="entry name" value="RasGEF"/>
    <property type="match status" value="1"/>
</dbReference>
<feature type="region of interest" description="Disordered" evidence="3">
    <location>
        <begin position="168"/>
        <end position="207"/>
    </location>
</feature>
<dbReference type="SUPFAM" id="SSF48366">
    <property type="entry name" value="Ras GEF"/>
    <property type="match status" value="1"/>
</dbReference>
<keyword evidence="6" id="KW-1185">Reference proteome</keyword>
<name>A0A167NBQ4_CALVF</name>
<dbReference type="GO" id="GO:0005886">
    <property type="term" value="C:plasma membrane"/>
    <property type="evidence" value="ECO:0007669"/>
    <property type="project" value="TreeGrafter"/>
</dbReference>
<dbReference type="AlphaFoldDB" id="A0A167NBQ4"/>
<evidence type="ECO:0000259" key="4">
    <source>
        <dbReference type="PROSITE" id="PS50009"/>
    </source>
</evidence>
<dbReference type="InterPro" id="IPR008937">
    <property type="entry name" value="Ras-like_GEF"/>
</dbReference>
<dbReference type="Gene3D" id="1.10.840.10">
    <property type="entry name" value="Ras guanine-nucleotide exchange factors catalytic domain"/>
    <property type="match status" value="1"/>
</dbReference>
<dbReference type="InterPro" id="IPR036964">
    <property type="entry name" value="RASGEF_cat_dom_sf"/>
</dbReference>
<dbReference type="GO" id="GO:0005085">
    <property type="term" value="F:guanyl-nucleotide exchange factor activity"/>
    <property type="evidence" value="ECO:0007669"/>
    <property type="project" value="UniProtKB-KW"/>
</dbReference>
<dbReference type="EMBL" id="KV417279">
    <property type="protein sequence ID" value="KZO97546.1"/>
    <property type="molecule type" value="Genomic_DNA"/>
</dbReference>
<proteinExistence type="predicted"/>
<dbReference type="OrthoDB" id="10672904at2759"/>
<dbReference type="STRING" id="1330018.A0A167NBQ4"/>
<evidence type="ECO:0000256" key="2">
    <source>
        <dbReference type="PROSITE-ProRule" id="PRU00168"/>
    </source>
</evidence>
<dbReference type="PANTHER" id="PTHR23113:SF368">
    <property type="entry name" value="CELL DIVISION CONTROL PROTEIN 25"/>
    <property type="match status" value="1"/>
</dbReference>
<evidence type="ECO:0000256" key="1">
    <source>
        <dbReference type="ARBA" id="ARBA00022658"/>
    </source>
</evidence>
<gene>
    <name evidence="5" type="ORF">CALVIDRAFT_72169</name>
</gene>
<feature type="region of interest" description="Disordered" evidence="3">
    <location>
        <begin position="224"/>
        <end position="251"/>
    </location>
</feature>
<dbReference type="PROSITE" id="PS50009">
    <property type="entry name" value="RASGEF_CAT"/>
    <property type="match status" value="1"/>
</dbReference>
<reference evidence="5 6" key="1">
    <citation type="journal article" date="2016" name="Mol. Biol. Evol.">
        <title>Comparative Genomics of Early-Diverging Mushroom-Forming Fungi Provides Insights into the Origins of Lignocellulose Decay Capabilities.</title>
        <authorList>
            <person name="Nagy L.G."/>
            <person name="Riley R."/>
            <person name="Tritt A."/>
            <person name="Adam C."/>
            <person name="Daum C."/>
            <person name="Floudas D."/>
            <person name="Sun H."/>
            <person name="Yadav J.S."/>
            <person name="Pangilinan J."/>
            <person name="Larsson K.H."/>
            <person name="Matsuura K."/>
            <person name="Barry K."/>
            <person name="Labutti K."/>
            <person name="Kuo R."/>
            <person name="Ohm R.A."/>
            <person name="Bhattacharya S.S."/>
            <person name="Shirouzu T."/>
            <person name="Yoshinaga Y."/>
            <person name="Martin F.M."/>
            <person name="Grigoriev I.V."/>
            <person name="Hibbett D.S."/>
        </authorList>
    </citation>
    <scope>NUCLEOTIDE SEQUENCE [LARGE SCALE GENOMIC DNA]</scope>
    <source>
        <strain evidence="5 6">TUFC12733</strain>
    </source>
</reference>
<dbReference type="InterPro" id="IPR023578">
    <property type="entry name" value="Ras_GEF_dom_sf"/>
</dbReference>
<evidence type="ECO:0000256" key="3">
    <source>
        <dbReference type="SAM" id="MobiDB-lite"/>
    </source>
</evidence>
<dbReference type="Proteomes" id="UP000076738">
    <property type="component" value="Unassembled WGS sequence"/>
</dbReference>
<feature type="domain" description="Ras-GEF" evidence="4">
    <location>
        <begin position="12"/>
        <end position="251"/>
    </location>
</feature>